<dbReference type="AlphaFoldDB" id="A0A139BQQ8"/>
<reference evidence="1 2" key="2">
    <citation type="submission" date="2016-03" db="EMBL/GenBank/DDBJ databases">
        <title>New uncultured bacterium of the family Gallionellaceae from acid mine drainage: description and reconstruction of genome based on metagenomic analysis of microbial community.</title>
        <authorList>
            <person name="Kadnikov V."/>
            <person name="Ivasenko D."/>
            <person name="Beletsky A."/>
            <person name="Mardanov A."/>
            <person name="Danilova E."/>
            <person name="Pimenov N."/>
            <person name="Karnachuk O."/>
            <person name="Ravin N."/>
        </authorList>
    </citation>
    <scope>NUCLEOTIDE SEQUENCE [LARGE SCALE GENOMIC DNA]</scope>
    <source>
        <strain evidence="1">ShG14-8</strain>
    </source>
</reference>
<name>A0A139BQQ8_9PROT</name>
<dbReference type="PATRIC" id="fig|1796491.3.peg.2852"/>
<evidence type="ECO:0000313" key="2">
    <source>
        <dbReference type="Proteomes" id="UP000070578"/>
    </source>
</evidence>
<gene>
    <name evidence="1" type="ORF">AWT59_2617</name>
</gene>
<accession>A0A139BQQ8</accession>
<proteinExistence type="predicted"/>
<protein>
    <submittedName>
        <fullName evidence="1">Uncharacterized protein</fullName>
    </submittedName>
</protein>
<comment type="caution">
    <text evidence="1">The sequence shown here is derived from an EMBL/GenBank/DDBJ whole genome shotgun (WGS) entry which is preliminary data.</text>
</comment>
<evidence type="ECO:0000313" key="1">
    <source>
        <dbReference type="EMBL" id="KXS31258.1"/>
    </source>
</evidence>
<organism evidence="1 2">
    <name type="scientific">Candidatus Gallionella acididurans</name>
    <dbReference type="NCBI Taxonomy" id="1796491"/>
    <lineage>
        <taxon>Bacteria</taxon>
        <taxon>Pseudomonadati</taxon>
        <taxon>Pseudomonadota</taxon>
        <taxon>Betaproteobacteria</taxon>
        <taxon>Nitrosomonadales</taxon>
        <taxon>Gallionellaceae</taxon>
        <taxon>Gallionella</taxon>
    </lineage>
</organism>
<dbReference type="Proteomes" id="UP000070578">
    <property type="component" value="Unassembled WGS sequence"/>
</dbReference>
<dbReference type="EMBL" id="LSLI01000087">
    <property type="protein sequence ID" value="KXS31258.1"/>
    <property type="molecule type" value="Genomic_DNA"/>
</dbReference>
<reference evidence="1 2" key="1">
    <citation type="submission" date="2016-02" db="EMBL/GenBank/DDBJ databases">
        <authorList>
            <person name="Wen L."/>
            <person name="He K."/>
            <person name="Yang H."/>
        </authorList>
    </citation>
    <scope>NUCLEOTIDE SEQUENCE [LARGE SCALE GENOMIC DNA]</scope>
    <source>
        <strain evidence="1">ShG14-8</strain>
    </source>
</reference>
<sequence>MRATILNKSLDKHTSLIFGGDYEVVGPDPTLGQRLVSDLSADFVLIHYHHRHEFQGGSNKGLWGSVARGKNIPYEWQELDRTITAAKEHFSLVALYPIGWAHMIPEHLGETILDVEPEVVSDWVCKVVERYWKQVDIFPIFYEMNAFDLFFRATHGQPYGLVEKRHILECLVRSAEKVLAKSGEIALSKLTAGTFVELTQSSFYWMSEGKLLELPRGSALLHAPLSPPDLLAMARQFDQEMGKDRYLPFIKQLLHQMIFWNADDSGANNTVGDDLYRIHKAGFIHHPDTNPNGVVHKLFCGWDAQPQNTYEYLLARLLPSQRIPTCAELLEQNCSAFQGFLADPEIDEISKQAICGFVLDDIFKCSKQSGITSAIYPTEQALSTGYRYAGEPLTVSAIGEQYKLFIKQYKNSNTAWSKAHGSNHSTCTSACEAV</sequence>